<organism evidence="12 13">
    <name type="scientific">Dreissena polymorpha</name>
    <name type="common">Zebra mussel</name>
    <name type="synonym">Mytilus polymorpha</name>
    <dbReference type="NCBI Taxonomy" id="45954"/>
    <lineage>
        <taxon>Eukaryota</taxon>
        <taxon>Metazoa</taxon>
        <taxon>Spiralia</taxon>
        <taxon>Lophotrochozoa</taxon>
        <taxon>Mollusca</taxon>
        <taxon>Bivalvia</taxon>
        <taxon>Autobranchia</taxon>
        <taxon>Heteroconchia</taxon>
        <taxon>Euheterodonta</taxon>
        <taxon>Imparidentia</taxon>
        <taxon>Neoheterodontei</taxon>
        <taxon>Myida</taxon>
        <taxon>Dreissenoidea</taxon>
        <taxon>Dreissenidae</taxon>
        <taxon>Dreissena</taxon>
    </lineage>
</organism>
<dbReference type="GO" id="GO:0005743">
    <property type="term" value="C:mitochondrial inner membrane"/>
    <property type="evidence" value="ECO:0007669"/>
    <property type="project" value="UniProtKB-SubCell"/>
</dbReference>
<evidence type="ECO:0000256" key="5">
    <source>
        <dbReference type="ARBA" id="ARBA00022660"/>
    </source>
</evidence>
<comment type="similarity">
    <text evidence="2 11">Belongs to the complex I NDUFS4 subunit family.</text>
</comment>
<dbReference type="AlphaFoldDB" id="A0A9D4KIR6"/>
<dbReference type="FunFam" id="3.30.160.190:FF:000001">
    <property type="entry name" value="NADH-ubiquinone oxidoreductase 21 kDa subunit mitochondrial"/>
    <property type="match status" value="1"/>
</dbReference>
<dbReference type="Gene3D" id="3.30.160.190">
    <property type="entry name" value="atu1810 like domain"/>
    <property type="match status" value="1"/>
</dbReference>
<evidence type="ECO:0000256" key="9">
    <source>
        <dbReference type="ARBA" id="ARBA00023128"/>
    </source>
</evidence>
<gene>
    <name evidence="12" type="ORF">DPMN_113720</name>
</gene>
<keyword evidence="4 11" id="KW-0813">Transport</keyword>
<keyword evidence="10 11" id="KW-0472">Membrane</keyword>
<dbReference type="EMBL" id="JAIWYP010000004">
    <property type="protein sequence ID" value="KAH3840273.1"/>
    <property type="molecule type" value="Genomic_DNA"/>
</dbReference>
<keyword evidence="5 11" id="KW-0679">Respiratory chain</keyword>
<evidence type="ECO:0000256" key="3">
    <source>
        <dbReference type="ARBA" id="ARBA00015796"/>
    </source>
</evidence>
<evidence type="ECO:0000256" key="6">
    <source>
        <dbReference type="ARBA" id="ARBA00022792"/>
    </source>
</evidence>
<name>A0A9D4KIR6_DREPO</name>
<comment type="function">
    <text evidence="1 11">Accessory subunit of the mitochondrial membrane respiratory chain NADH dehydrogenase (Complex I), that is believed not to be involved in catalysis. Complex I functions in the transfer of electrons from NADH to the respiratory chain. The immediate electron acceptor for the enzyme is believed to be ubiquinone.</text>
</comment>
<keyword evidence="13" id="KW-1185">Reference proteome</keyword>
<dbReference type="InterPro" id="IPR006885">
    <property type="entry name" value="NADH_UbQ_FeS_4_mit-like"/>
</dbReference>
<keyword evidence="6 11" id="KW-0999">Mitochondrion inner membrane</keyword>
<dbReference type="Pfam" id="PF04800">
    <property type="entry name" value="NDUS4"/>
    <property type="match status" value="1"/>
</dbReference>
<dbReference type="InterPro" id="IPR038532">
    <property type="entry name" value="NDUFS4-like_sf"/>
</dbReference>
<sequence length="169" mass="19874">MATVCRLLRNKCNFLSKNVMRAMSNETRVIDPHEEKIVESHTERDTIIVDRNEVLASITGVPEEHIKTRRVRIYMPARNSMQSGSFGLNRWRMDFDTRERWENPLMGWQSSGDPLSNMHLEFKNREDAVDFCERNGWECYVDEPIKTTIKPKSYGANFSWNKKTRVSTK</sequence>
<comment type="subcellular location">
    <subcellularLocation>
        <location evidence="11">Mitochondrion inner membrane</location>
        <topology evidence="11">Peripheral membrane protein</topology>
        <orientation evidence="11">Matrix side</orientation>
    </subcellularLocation>
</comment>
<keyword evidence="8 11" id="KW-0249">Electron transport</keyword>
<evidence type="ECO:0000256" key="10">
    <source>
        <dbReference type="ARBA" id="ARBA00023136"/>
    </source>
</evidence>
<comment type="caution">
    <text evidence="12">The sequence shown here is derived from an EMBL/GenBank/DDBJ whole genome shotgun (WGS) entry which is preliminary data.</text>
</comment>
<evidence type="ECO:0000256" key="4">
    <source>
        <dbReference type="ARBA" id="ARBA00022448"/>
    </source>
</evidence>
<evidence type="ECO:0000313" key="12">
    <source>
        <dbReference type="EMBL" id="KAH3840273.1"/>
    </source>
</evidence>
<dbReference type="Proteomes" id="UP000828390">
    <property type="component" value="Unassembled WGS sequence"/>
</dbReference>
<dbReference type="GO" id="GO:0022900">
    <property type="term" value="P:electron transport chain"/>
    <property type="evidence" value="ECO:0007669"/>
    <property type="project" value="InterPro"/>
</dbReference>
<dbReference type="PANTHER" id="PTHR12219:SF8">
    <property type="entry name" value="NADH DEHYDROGENASE [UBIQUINONE] IRON-SULFUR PROTEIN 4, MITOCHONDRIAL"/>
    <property type="match status" value="1"/>
</dbReference>
<dbReference type="PANTHER" id="PTHR12219">
    <property type="entry name" value="NADH-UBIQUINONE OXIDOREDUCTASE"/>
    <property type="match status" value="1"/>
</dbReference>
<keyword evidence="7 11" id="KW-0809">Transit peptide</keyword>
<dbReference type="OrthoDB" id="3089at2759"/>
<reference evidence="12" key="2">
    <citation type="submission" date="2020-11" db="EMBL/GenBank/DDBJ databases">
        <authorList>
            <person name="McCartney M.A."/>
            <person name="Auch B."/>
            <person name="Kono T."/>
            <person name="Mallez S."/>
            <person name="Becker A."/>
            <person name="Gohl D.M."/>
            <person name="Silverstein K.A.T."/>
            <person name="Koren S."/>
            <person name="Bechman K.B."/>
            <person name="Herman A."/>
            <person name="Abrahante J.E."/>
            <person name="Garbe J."/>
        </authorList>
    </citation>
    <scope>NUCLEOTIDE SEQUENCE</scope>
    <source>
        <strain evidence="12">Duluth1</strain>
        <tissue evidence="12">Whole animal</tissue>
    </source>
</reference>
<evidence type="ECO:0000256" key="8">
    <source>
        <dbReference type="ARBA" id="ARBA00022982"/>
    </source>
</evidence>
<accession>A0A9D4KIR6</accession>
<evidence type="ECO:0000256" key="2">
    <source>
        <dbReference type="ARBA" id="ARBA00005882"/>
    </source>
</evidence>
<evidence type="ECO:0000313" key="13">
    <source>
        <dbReference type="Proteomes" id="UP000828390"/>
    </source>
</evidence>
<evidence type="ECO:0000256" key="7">
    <source>
        <dbReference type="ARBA" id="ARBA00022946"/>
    </source>
</evidence>
<reference evidence="12" key="1">
    <citation type="journal article" date="2019" name="bioRxiv">
        <title>The Genome of the Zebra Mussel, Dreissena polymorpha: A Resource for Invasive Species Research.</title>
        <authorList>
            <person name="McCartney M.A."/>
            <person name="Auch B."/>
            <person name="Kono T."/>
            <person name="Mallez S."/>
            <person name="Zhang Y."/>
            <person name="Obille A."/>
            <person name="Becker A."/>
            <person name="Abrahante J.E."/>
            <person name="Garbe J."/>
            <person name="Badalamenti J.P."/>
            <person name="Herman A."/>
            <person name="Mangelson H."/>
            <person name="Liachko I."/>
            <person name="Sullivan S."/>
            <person name="Sone E.D."/>
            <person name="Koren S."/>
            <person name="Silverstein K.A.T."/>
            <person name="Beckman K.B."/>
            <person name="Gohl D.M."/>
        </authorList>
    </citation>
    <scope>NUCLEOTIDE SEQUENCE</scope>
    <source>
        <strain evidence="12">Duluth1</strain>
        <tissue evidence="12">Whole animal</tissue>
    </source>
</reference>
<proteinExistence type="inferred from homology"/>
<evidence type="ECO:0000256" key="1">
    <source>
        <dbReference type="ARBA" id="ARBA00003195"/>
    </source>
</evidence>
<evidence type="ECO:0000256" key="11">
    <source>
        <dbReference type="RuleBase" id="RU367010"/>
    </source>
</evidence>
<keyword evidence="9 11" id="KW-0496">Mitochondrion</keyword>
<protein>
    <recommendedName>
        <fullName evidence="3 11">NADH dehydrogenase [ubiquinone] iron-sulfur protein 4, mitochondrial</fullName>
    </recommendedName>
</protein>